<dbReference type="AlphaFoldDB" id="A0AAP0QKE5"/>
<dbReference type="InterPro" id="IPR045281">
    <property type="entry name" value="CONSTANS-like"/>
</dbReference>
<dbReference type="InterPro" id="IPR049808">
    <property type="entry name" value="CONSTANS-like_Bbox1"/>
</dbReference>
<dbReference type="PANTHER" id="PTHR31319:SF45">
    <property type="entry name" value="ZINC FINGER PROTEIN HD1-LIKE"/>
    <property type="match status" value="1"/>
</dbReference>
<keyword evidence="5 6" id="KW-0539">Nucleus</keyword>
<feature type="domain" description="CCT" evidence="7">
    <location>
        <begin position="301"/>
        <end position="343"/>
    </location>
</feature>
<evidence type="ECO:0000256" key="6">
    <source>
        <dbReference type="PROSITE-ProRule" id="PRU00357"/>
    </source>
</evidence>
<organism evidence="8 9">
    <name type="scientific">Citrus x changshan-huyou</name>
    <dbReference type="NCBI Taxonomy" id="2935761"/>
    <lineage>
        <taxon>Eukaryota</taxon>
        <taxon>Viridiplantae</taxon>
        <taxon>Streptophyta</taxon>
        <taxon>Embryophyta</taxon>
        <taxon>Tracheophyta</taxon>
        <taxon>Spermatophyta</taxon>
        <taxon>Magnoliopsida</taxon>
        <taxon>eudicotyledons</taxon>
        <taxon>Gunneridae</taxon>
        <taxon>Pentapetalae</taxon>
        <taxon>rosids</taxon>
        <taxon>malvids</taxon>
        <taxon>Sapindales</taxon>
        <taxon>Rutaceae</taxon>
        <taxon>Aurantioideae</taxon>
        <taxon>Citrus</taxon>
    </lineage>
</organism>
<gene>
    <name evidence="8" type="ORF">WN944_014017</name>
</gene>
<comment type="subcellular location">
    <subcellularLocation>
        <location evidence="1 6">Nucleus</location>
    </subcellularLocation>
</comment>
<evidence type="ECO:0000256" key="1">
    <source>
        <dbReference type="ARBA" id="ARBA00004123"/>
    </source>
</evidence>
<dbReference type="CDD" id="cd19821">
    <property type="entry name" value="Bbox1_BBX-like"/>
    <property type="match status" value="1"/>
</dbReference>
<evidence type="ECO:0000313" key="9">
    <source>
        <dbReference type="Proteomes" id="UP001428341"/>
    </source>
</evidence>
<proteinExistence type="predicted"/>
<sequence>MLNANSSGDGDGYPGDWMRTCNTCKAAVSTLYCHTHLAYFCDSCDERVHAYNSMALPHERMWVSAACENGQAAFSCNTDAASLRLSCDADKHLANFLAHHRHARVPAPPFSDLFTAPSSTYLPDPMFDTEKEVTAPTIDEVDEDEMDSWLLLEPDNHDNQMNSGHTYVQELDESFGMEYNSCTKHECQDQNNLQQLQCTHRGDNGSDGVVPVQPFQVKDKEEQQKQQQQQENEYFSRKYEASKAAFINNPSMSQTVPVSGILPKATRTDISSSYTRYSQGTNDLFPNFSFFVPLQFSPMNRVAKVLRYREKRKARRFEKKIRYASRKAYAEARPRVKGRFARKTEMDFEVDEMFSIEEYGYGIVPSY</sequence>
<evidence type="ECO:0000256" key="2">
    <source>
        <dbReference type="ARBA" id="ARBA00022723"/>
    </source>
</evidence>
<dbReference type="GO" id="GO:2000028">
    <property type="term" value="P:regulation of photoperiodism, flowering"/>
    <property type="evidence" value="ECO:0007669"/>
    <property type="project" value="TreeGrafter"/>
</dbReference>
<dbReference type="GO" id="GO:0008270">
    <property type="term" value="F:zinc ion binding"/>
    <property type="evidence" value="ECO:0007669"/>
    <property type="project" value="UniProtKB-KW"/>
</dbReference>
<evidence type="ECO:0000256" key="5">
    <source>
        <dbReference type="ARBA" id="ARBA00023242"/>
    </source>
</evidence>
<evidence type="ECO:0000256" key="4">
    <source>
        <dbReference type="ARBA" id="ARBA00022833"/>
    </source>
</evidence>
<name>A0AAP0QKE5_9ROSI</name>
<dbReference type="PANTHER" id="PTHR31319">
    <property type="entry name" value="ZINC FINGER PROTEIN CONSTANS-LIKE 4"/>
    <property type="match status" value="1"/>
</dbReference>
<dbReference type="PROSITE" id="PS51017">
    <property type="entry name" value="CCT"/>
    <property type="match status" value="1"/>
</dbReference>
<dbReference type="Proteomes" id="UP001428341">
    <property type="component" value="Unassembled WGS sequence"/>
</dbReference>
<keyword evidence="4" id="KW-0862">Zinc</keyword>
<dbReference type="InterPro" id="IPR010402">
    <property type="entry name" value="CCT_domain"/>
</dbReference>
<accession>A0AAP0QKE5</accession>
<evidence type="ECO:0000256" key="3">
    <source>
        <dbReference type="ARBA" id="ARBA00022771"/>
    </source>
</evidence>
<reference evidence="8 9" key="1">
    <citation type="submission" date="2024-05" db="EMBL/GenBank/DDBJ databases">
        <title>Haplotype-resolved chromosome-level genome assembly of Huyou (Citrus changshanensis).</title>
        <authorList>
            <person name="Miao C."/>
            <person name="Chen W."/>
            <person name="Wu Y."/>
            <person name="Wang L."/>
            <person name="Zhao S."/>
            <person name="Grierson D."/>
            <person name="Xu C."/>
            <person name="Chen K."/>
        </authorList>
    </citation>
    <scope>NUCLEOTIDE SEQUENCE [LARGE SCALE GENOMIC DNA]</scope>
    <source>
        <strain evidence="8">01-14</strain>
        <tissue evidence="8">Leaf</tissue>
    </source>
</reference>
<protein>
    <recommendedName>
        <fullName evidence="7">CCT domain-containing protein</fullName>
    </recommendedName>
</protein>
<keyword evidence="9" id="KW-1185">Reference proteome</keyword>
<dbReference type="EMBL" id="JBCGBO010000005">
    <property type="protein sequence ID" value="KAK9198831.1"/>
    <property type="molecule type" value="Genomic_DNA"/>
</dbReference>
<evidence type="ECO:0000313" key="8">
    <source>
        <dbReference type="EMBL" id="KAK9198831.1"/>
    </source>
</evidence>
<comment type="caution">
    <text evidence="8">The sequence shown here is derived from an EMBL/GenBank/DDBJ whole genome shotgun (WGS) entry which is preliminary data.</text>
</comment>
<keyword evidence="2" id="KW-0479">Metal-binding</keyword>
<dbReference type="Pfam" id="PF06203">
    <property type="entry name" value="CCT"/>
    <property type="match status" value="1"/>
</dbReference>
<dbReference type="GO" id="GO:0005634">
    <property type="term" value="C:nucleus"/>
    <property type="evidence" value="ECO:0007669"/>
    <property type="project" value="UniProtKB-SubCell"/>
</dbReference>
<dbReference type="GO" id="GO:0009909">
    <property type="term" value="P:regulation of flower development"/>
    <property type="evidence" value="ECO:0007669"/>
    <property type="project" value="InterPro"/>
</dbReference>
<keyword evidence="3" id="KW-0863">Zinc-finger</keyword>
<dbReference type="GO" id="GO:0003700">
    <property type="term" value="F:DNA-binding transcription factor activity"/>
    <property type="evidence" value="ECO:0007669"/>
    <property type="project" value="TreeGrafter"/>
</dbReference>
<evidence type="ECO:0000259" key="7">
    <source>
        <dbReference type="PROSITE" id="PS51017"/>
    </source>
</evidence>